<evidence type="ECO:0000313" key="1">
    <source>
        <dbReference type="EMBL" id="CAB4125983.1"/>
    </source>
</evidence>
<accession>A0A6J5KYI9</accession>
<organism evidence="1">
    <name type="scientific">uncultured Caudovirales phage</name>
    <dbReference type="NCBI Taxonomy" id="2100421"/>
    <lineage>
        <taxon>Viruses</taxon>
        <taxon>Duplodnaviria</taxon>
        <taxon>Heunggongvirae</taxon>
        <taxon>Uroviricota</taxon>
        <taxon>Caudoviricetes</taxon>
        <taxon>Peduoviridae</taxon>
        <taxon>Maltschvirus</taxon>
        <taxon>Maltschvirus maltsch</taxon>
    </lineage>
</organism>
<sequence length="59" mass="6733">MREITKPNGEVYCWVGVNRGLLQIKMNQGTGKGMTVELDEKIIPQLRQLLTEAEFLKTI</sequence>
<protein>
    <submittedName>
        <fullName evidence="1">Uncharacterized protein</fullName>
    </submittedName>
</protein>
<dbReference type="EMBL" id="LR798231">
    <property type="protein sequence ID" value="CAB5208938.1"/>
    <property type="molecule type" value="Genomic_DNA"/>
</dbReference>
<dbReference type="EMBL" id="LR796187">
    <property type="protein sequence ID" value="CAB4125983.1"/>
    <property type="molecule type" value="Genomic_DNA"/>
</dbReference>
<evidence type="ECO:0000313" key="2">
    <source>
        <dbReference type="EMBL" id="CAB5208938.1"/>
    </source>
</evidence>
<name>A0A6J5KYI9_9CAUD</name>
<reference evidence="1" key="1">
    <citation type="submission" date="2020-04" db="EMBL/GenBank/DDBJ databases">
        <authorList>
            <person name="Chiriac C."/>
            <person name="Salcher M."/>
            <person name="Ghai R."/>
            <person name="Kavagutti S V."/>
        </authorList>
    </citation>
    <scope>NUCLEOTIDE SEQUENCE</scope>
</reference>
<proteinExistence type="predicted"/>
<gene>
    <name evidence="2" type="ORF">UFOVP181_255</name>
    <name evidence="1" type="ORF">UFOVP57_384</name>
</gene>